<reference evidence="1" key="1">
    <citation type="journal article" date="2003" name="Genome Biol.">
        <title>An integrated gene annotation and transcriptional profiling approach towards the full gene content of the Drosophila genome.</title>
        <authorList>
            <person name="Hild M."/>
            <person name="Beckmann B."/>
            <person name="Haas S.A."/>
            <person name="Koch B."/>
            <person name="Solovyev V."/>
            <person name="Busold C."/>
            <person name="Fellenberg K."/>
            <person name="Boutros M."/>
            <person name="Vingron M."/>
            <person name="Sauer F."/>
            <person name="Hoheisel J.D."/>
            <person name="Paro R."/>
        </authorList>
    </citation>
    <scope>NUCLEOTIDE SEQUENCE</scope>
</reference>
<dbReference type="AlphaFoldDB" id="Q6IJS4"/>
<accession>Q6IJS4</accession>
<gene>
    <name evidence="1" type="ORF">HDC14369</name>
</gene>
<proteinExistence type="predicted"/>
<organism evidence="1">
    <name type="scientific">Drosophila melanogaster</name>
    <name type="common">Fruit fly</name>
    <dbReference type="NCBI Taxonomy" id="7227"/>
    <lineage>
        <taxon>Eukaryota</taxon>
        <taxon>Metazoa</taxon>
        <taxon>Ecdysozoa</taxon>
        <taxon>Arthropoda</taxon>
        <taxon>Hexapoda</taxon>
        <taxon>Insecta</taxon>
        <taxon>Pterygota</taxon>
        <taxon>Neoptera</taxon>
        <taxon>Endopterygota</taxon>
        <taxon>Diptera</taxon>
        <taxon>Brachycera</taxon>
        <taxon>Muscomorpha</taxon>
        <taxon>Ephydroidea</taxon>
        <taxon>Drosophilidae</taxon>
        <taxon>Drosophila</taxon>
        <taxon>Sophophora</taxon>
    </lineage>
</organism>
<evidence type="ECO:0000313" key="1">
    <source>
        <dbReference type="EMBL" id="DAA04148.1"/>
    </source>
</evidence>
<dbReference type="EMBL" id="BK002642">
    <property type="protein sequence ID" value="DAA04148.1"/>
    <property type="molecule type" value="Genomic_DNA"/>
</dbReference>
<protein>
    <submittedName>
        <fullName evidence="1">HDC14369</fullName>
    </submittedName>
</protein>
<sequence length="120" mass="13466">MLWPSPVAFLDFQLTRINLACSSSIFDGQCQLLKLKFTYLEHKKLAIRLIRLAMAADVGGSIIKVEVQQDVQGPHPEGQCCPMGERGKGFTMRVILADWLFVSWLLVLLLPARSELAPLR</sequence>
<name>Q6IJS4_DROME</name>